<dbReference type="InterPro" id="IPR001173">
    <property type="entry name" value="Glyco_trans_2-like"/>
</dbReference>
<dbReference type="AlphaFoldDB" id="A0A059G486"/>
<keyword evidence="3" id="KW-1185">Reference proteome</keyword>
<proteinExistence type="predicted"/>
<evidence type="ECO:0000313" key="3">
    <source>
        <dbReference type="Proteomes" id="UP000024942"/>
    </source>
</evidence>
<dbReference type="Gene3D" id="3.90.550.10">
    <property type="entry name" value="Spore Coat Polysaccharide Biosynthesis Protein SpsA, Chain A"/>
    <property type="match status" value="1"/>
</dbReference>
<organism evidence="2 3">
    <name type="scientific">Hyphomonas oceanitis SCH89</name>
    <dbReference type="NCBI Taxonomy" id="1280953"/>
    <lineage>
        <taxon>Bacteria</taxon>
        <taxon>Pseudomonadati</taxon>
        <taxon>Pseudomonadota</taxon>
        <taxon>Alphaproteobacteria</taxon>
        <taxon>Hyphomonadales</taxon>
        <taxon>Hyphomonadaceae</taxon>
        <taxon>Hyphomonas</taxon>
    </lineage>
</organism>
<sequence>MSALPTTSAIVVSYHTGPRLQECLYALKSDPDISEIILVDNGNTPEAEAWIDSFIARTETACLIRAGDNPGFGTAVNRGAASALGELLLVINPDAIIRRGSVGPLFAAMSGQPDPVLVGGKIFDLHGREERGCRRNTLTLARALGLGQWTLDHEPAPLGPIAVGAVSGAFFLMRRDGFHALGGFDEDYFLHVEDVDLCRRVIEAGGAVIYQPLAGALHYGATSDAPSGVVQAYKARSLARYFRKFAKGPFERALVAAIKPLFAVALKLRA</sequence>
<dbReference type="PATRIC" id="fig|1280953.3.peg.2928"/>
<dbReference type="STRING" id="1280953.HOC_14558"/>
<accession>A0A059G486</accession>
<name>A0A059G486_9PROT</name>
<keyword evidence="2" id="KW-0808">Transferase</keyword>
<dbReference type="RefSeq" id="WP_051624926.1">
    <property type="nucleotide sequence ID" value="NZ_ARYL01000024.1"/>
</dbReference>
<evidence type="ECO:0000259" key="1">
    <source>
        <dbReference type="Pfam" id="PF00535"/>
    </source>
</evidence>
<dbReference type="CDD" id="cd04186">
    <property type="entry name" value="GT_2_like_c"/>
    <property type="match status" value="1"/>
</dbReference>
<dbReference type="eggNOG" id="COG1216">
    <property type="taxonomic scope" value="Bacteria"/>
</dbReference>
<dbReference type="OrthoDB" id="9771846at2"/>
<dbReference type="InterPro" id="IPR029044">
    <property type="entry name" value="Nucleotide-diphossugar_trans"/>
</dbReference>
<dbReference type="EMBL" id="ARYL01000024">
    <property type="protein sequence ID" value="KDA01621.1"/>
    <property type="molecule type" value="Genomic_DNA"/>
</dbReference>
<comment type="caution">
    <text evidence="2">The sequence shown here is derived from an EMBL/GenBank/DDBJ whole genome shotgun (WGS) entry which is preliminary data.</text>
</comment>
<evidence type="ECO:0000313" key="2">
    <source>
        <dbReference type="EMBL" id="KDA01621.1"/>
    </source>
</evidence>
<feature type="domain" description="Glycosyltransferase 2-like" evidence="1">
    <location>
        <begin position="8"/>
        <end position="179"/>
    </location>
</feature>
<dbReference type="PANTHER" id="PTHR43179:SF7">
    <property type="entry name" value="RHAMNOSYLTRANSFERASE WBBL"/>
    <property type="match status" value="1"/>
</dbReference>
<dbReference type="GO" id="GO:0016740">
    <property type="term" value="F:transferase activity"/>
    <property type="evidence" value="ECO:0007669"/>
    <property type="project" value="UniProtKB-KW"/>
</dbReference>
<gene>
    <name evidence="2" type="ORF">HOC_14558</name>
</gene>
<dbReference type="Pfam" id="PF00535">
    <property type="entry name" value="Glycos_transf_2"/>
    <property type="match status" value="1"/>
</dbReference>
<protein>
    <submittedName>
        <fullName evidence="2">Glycosyl transferase group 2 family protein</fullName>
    </submittedName>
</protein>
<dbReference type="PANTHER" id="PTHR43179">
    <property type="entry name" value="RHAMNOSYLTRANSFERASE WBBL"/>
    <property type="match status" value="1"/>
</dbReference>
<dbReference type="SUPFAM" id="SSF53448">
    <property type="entry name" value="Nucleotide-diphospho-sugar transferases"/>
    <property type="match status" value="1"/>
</dbReference>
<dbReference type="Proteomes" id="UP000024942">
    <property type="component" value="Unassembled WGS sequence"/>
</dbReference>
<reference evidence="2 3" key="1">
    <citation type="journal article" date="2014" name="Antonie Van Leeuwenhoek">
        <title>Hyphomonas beringensis sp. nov. and Hyphomonas chukchiensis sp. nov., isolated from surface seawater of the Bering Sea and Chukchi Sea.</title>
        <authorList>
            <person name="Li C."/>
            <person name="Lai Q."/>
            <person name="Li G."/>
            <person name="Dong C."/>
            <person name="Wang J."/>
            <person name="Liao Y."/>
            <person name="Shao Z."/>
        </authorList>
    </citation>
    <scope>NUCLEOTIDE SEQUENCE [LARGE SCALE GENOMIC DNA]</scope>
    <source>
        <strain evidence="2 3">SCH89</strain>
    </source>
</reference>